<accession>A0ABV5BH75</accession>
<name>A0ABV5BH75_9BACL</name>
<sequence length="184" mass="20879">MRFNNFVRKDVCGEVKTKYSTMVDLARNIKGGWEGWLQVQIYLRLNKDGEVGTQSFTREEYYPGLLTRSDFTFVPTNASNTKTWVELKVLRNEDADTAVKEFMEDITKITKNEVKNSIGSEDTLGAILVAPVKADDVINGLTSEFIDFERIYYFVVGDDISQPQKLSRSSTASGKAAVFYWTVK</sequence>
<evidence type="ECO:0000313" key="2">
    <source>
        <dbReference type="Proteomes" id="UP001580407"/>
    </source>
</evidence>
<comment type="caution">
    <text evidence="1">The sequence shown here is derived from an EMBL/GenBank/DDBJ whole genome shotgun (WGS) entry which is preliminary data.</text>
</comment>
<dbReference type="Proteomes" id="UP001580407">
    <property type="component" value="Unassembled WGS sequence"/>
</dbReference>
<proteinExistence type="predicted"/>
<evidence type="ECO:0000313" key="1">
    <source>
        <dbReference type="EMBL" id="MFB5685066.1"/>
    </source>
</evidence>
<gene>
    <name evidence="1" type="ORF">ACE3NQ_29580</name>
</gene>
<dbReference type="EMBL" id="JBHILM010000056">
    <property type="protein sequence ID" value="MFB5685066.1"/>
    <property type="molecule type" value="Genomic_DNA"/>
</dbReference>
<protein>
    <submittedName>
        <fullName evidence="1">Uncharacterized protein</fullName>
    </submittedName>
</protein>
<organism evidence="1 2">
    <name type="scientific">Paenibacillus terreus</name>
    <dbReference type="NCBI Taxonomy" id="1387834"/>
    <lineage>
        <taxon>Bacteria</taxon>
        <taxon>Bacillati</taxon>
        <taxon>Bacillota</taxon>
        <taxon>Bacilli</taxon>
        <taxon>Bacillales</taxon>
        <taxon>Paenibacillaceae</taxon>
        <taxon>Paenibacillus</taxon>
    </lineage>
</organism>
<reference evidence="1 2" key="1">
    <citation type="submission" date="2024-09" db="EMBL/GenBank/DDBJ databases">
        <authorList>
            <person name="Ruan L."/>
        </authorList>
    </citation>
    <scope>NUCLEOTIDE SEQUENCE [LARGE SCALE GENOMIC DNA]</scope>
    <source>
        <strain evidence="1 2">D33</strain>
    </source>
</reference>
<dbReference type="RefSeq" id="WP_375528728.1">
    <property type="nucleotide sequence ID" value="NZ_JBHILM010000056.1"/>
</dbReference>
<keyword evidence="2" id="KW-1185">Reference proteome</keyword>